<evidence type="ECO:0000313" key="7">
    <source>
        <dbReference type="Proteomes" id="UP000029227"/>
    </source>
</evidence>
<accession>A0A090QL44</accession>
<dbReference type="PANTHER" id="PTHR11592">
    <property type="entry name" value="GLUTATHIONE PEROXIDASE"/>
    <property type="match status" value="1"/>
</dbReference>
<dbReference type="EMBL" id="BBMN01000001">
    <property type="protein sequence ID" value="GAL02519.1"/>
    <property type="molecule type" value="Genomic_DNA"/>
</dbReference>
<name>A0A090QL44_9GAMM</name>
<organism evidence="6 7">
    <name type="scientific">Photobacterium aphoticum</name>
    <dbReference type="NCBI Taxonomy" id="754436"/>
    <lineage>
        <taxon>Bacteria</taxon>
        <taxon>Pseudomonadati</taxon>
        <taxon>Pseudomonadota</taxon>
        <taxon>Gammaproteobacteria</taxon>
        <taxon>Vibrionales</taxon>
        <taxon>Vibrionaceae</taxon>
        <taxon>Photobacterium</taxon>
    </lineage>
</organism>
<dbReference type="PROSITE" id="PS00460">
    <property type="entry name" value="GLUTATHIONE_PEROXID_1"/>
    <property type="match status" value="1"/>
</dbReference>
<feature type="active site" evidence="4">
    <location>
        <position position="36"/>
    </location>
</feature>
<dbReference type="Gene3D" id="3.40.30.10">
    <property type="entry name" value="Glutaredoxin"/>
    <property type="match status" value="1"/>
</dbReference>
<dbReference type="PROSITE" id="PS51355">
    <property type="entry name" value="GLUTATHIONE_PEROXID_3"/>
    <property type="match status" value="1"/>
</dbReference>
<dbReference type="PRINTS" id="PR01011">
    <property type="entry name" value="GLUTPROXDASE"/>
</dbReference>
<dbReference type="CDD" id="cd00340">
    <property type="entry name" value="GSH_Peroxidase"/>
    <property type="match status" value="1"/>
</dbReference>
<dbReference type="FunFam" id="3.40.30.10:FF:000010">
    <property type="entry name" value="Glutathione peroxidase"/>
    <property type="match status" value="1"/>
</dbReference>
<dbReference type="InterPro" id="IPR029760">
    <property type="entry name" value="GPX_CS"/>
</dbReference>
<evidence type="ECO:0000256" key="1">
    <source>
        <dbReference type="ARBA" id="ARBA00006926"/>
    </source>
</evidence>
<dbReference type="AlphaFoldDB" id="A0A090QL44"/>
<evidence type="ECO:0000256" key="3">
    <source>
        <dbReference type="ARBA" id="ARBA00023002"/>
    </source>
</evidence>
<evidence type="ECO:0000256" key="4">
    <source>
        <dbReference type="PIRSR" id="PIRSR000303-1"/>
    </source>
</evidence>
<dbReference type="InterPro" id="IPR000889">
    <property type="entry name" value="Glutathione_peroxidase"/>
</dbReference>
<dbReference type="PIRSF" id="PIRSF000303">
    <property type="entry name" value="Glutathion_perox"/>
    <property type="match status" value="1"/>
</dbReference>
<dbReference type="GO" id="GO:0004601">
    <property type="term" value="F:peroxidase activity"/>
    <property type="evidence" value="ECO:0007669"/>
    <property type="project" value="UniProtKB-KW"/>
</dbReference>
<dbReference type="InterPro" id="IPR036249">
    <property type="entry name" value="Thioredoxin-like_sf"/>
</dbReference>
<evidence type="ECO:0000256" key="5">
    <source>
        <dbReference type="RuleBase" id="RU000499"/>
    </source>
</evidence>
<keyword evidence="2 5" id="KW-0575">Peroxidase</keyword>
<dbReference type="GO" id="GO:0034599">
    <property type="term" value="P:cellular response to oxidative stress"/>
    <property type="evidence" value="ECO:0007669"/>
    <property type="project" value="TreeGrafter"/>
</dbReference>
<sequence length="162" mass="17916">MTAFYELTANRINGQPQAMRDYEGKVILVVNTASECGFTPQYHGLQALYAKHEAEGLVILGFPCNQFGGQEPDANTQIAQTCEINYGVSFPMFEKVDVNGDNSHPVFQYLTQALPGLMGKKIKWNFTKFLIGRDGQPIKRYAPTTTPDALEKDVVRALNGPA</sequence>
<comment type="similarity">
    <text evidence="1 5">Belongs to the glutathione peroxidase family.</text>
</comment>
<dbReference type="Proteomes" id="UP000029227">
    <property type="component" value="Unassembled WGS sequence"/>
</dbReference>
<protein>
    <recommendedName>
        <fullName evidence="5">Glutathione peroxidase</fullName>
    </recommendedName>
</protein>
<dbReference type="PANTHER" id="PTHR11592:SF78">
    <property type="entry name" value="GLUTATHIONE PEROXIDASE"/>
    <property type="match status" value="1"/>
</dbReference>
<dbReference type="PROSITE" id="PS00763">
    <property type="entry name" value="GLUTATHIONE_PEROXID_2"/>
    <property type="match status" value="1"/>
</dbReference>
<evidence type="ECO:0000256" key="2">
    <source>
        <dbReference type="ARBA" id="ARBA00022559"/>
    </source>
</evidence>
<proteinExistence type="inferred from homology"/>
<evidence type="ECO:0000313" key="6">
    <source>
        <dbReference type="EMBL" id="GAL02519.1"/>
    </source>
</evidence>
<gene>
    <name evidence="6" type="ORF">JCM19237_5412</name>
</gene>
<reference evidence="6 7" key="1">
    <citation type="journal article" date="2014" name="Genome Announc.">
        <title>Draft Genome Sequences of Two Vibrionaceae Species, Vibrio ponticus C121 and Photobacterium aphoticum C119, Isolated as Coral Reef Microbiota.</title>
        <authorList>
            <person name="Al-saari N."/>
            <person name="Meirelles P.M."/>
            <person name="Mino S."/>
            <person name="Suda W."/>
            <person name="Oshima K."/>
            <person name="Hattori M."/>
            <person name="Ohkuma M."/>
            <person name="Thompson F.L."/>
            <person name="Gomez-Gil B."/>
            <person name="Sawabe T."/>
            <person name="Sawabe T."/>
        </authorList>
    </citation>
    <scope>NUCLEOTIDE SEQUENCE [LARGE SCALE GENOMIC DNA]</scope>
    <source>
        <strain evidence="6 7">JCM 19237</strain>
    </source>
</reference>
<dbReference type="eggNOG" id="COG0386">
    <property type="taxonomic scope" value="Bacteria"/>
</dbReference>
<dbReference type="Pfam" id="PF00255">
    <property type="entry name" value="GSHPx"/>
    <property type="match status" value="1"/>
</dbReference>
<keyword evidence="3 5" id="KW-0560">Oxidoreductase</keyword>
<dbReference type="STRING" id="754436.JCM19237_5412"/>
<dbReference type="InterPro" id="IPR029759">
    <property type="entry name" value="GPX_AS"/>
</dbReference>
<dbReference type="SUPFAM" id="SSF52833">
    <property type="entry name" value="Thioredoxin-like"/>
    <property type="match status" value="1"/>
</dbReference>
<comment type="caution">
    <text evidence="6">The sequence shown here is derived from an EMBL/GenBank/DDBJ whole genome shotgun (WGS) entry which is preliminary data.</text>
</comment>